<dbReference type="EMBL" id="JABRWM010000006">
    <property type="protein sequence ID" value="NRF21648.1"/>
    <property type="molecule type" value="Genomic_DNA"/>
</dbReference>
<name>A0AA44J2A8_9HYPH</name>
<dbReference type="Proteomes" id="UP001155820">
    <property type="component" value="Unassembled WGS sequence"/>
</dbReference>
<feature type="region of interest" description="Disordered" evidence="1">
    <location>
        <begin position="1"/>
        <end position="43"/>
    </location>
</feature>
<evidence type="ECO:0000313" key="3">
    <source>
        <dbReference type="EMBL" id="NRF23333.1"/>
    </source>
</evidence>
<accession>A0AA44J2A8</accession>
<reference evidence="3" key="1">
    <citation type="submission" date="2019-07" db="EMBL/GenBank/DDBJ databases">
        <title>FDA dAtabase for Regulatory Grade micrObial Sequences (FDA-ARGOS): Supporting development and validation of Infectious Disease Dx tests.</title>
        <authorList>
            <person name="Bachman M."/>
            <person name="Young C."/>
            <person name="Tallon L."/>
            <person name="Sadzewicz L."/>
            <person name="Vavikolanu K."/>
            <person name="Mehta A."/>
            <person name="Aluvathingal J."/>
            <person name="Nadendla S."/>
            <person name="Nandy P."/>
            <person name="Geyer C."/>
            <person name="Yan Y."/>
            <person name="Sichtig H."/>
        </authorList>
    </citation>
    <scope>NUCLEOTIDE SEQUENCE</scope>
    <source>
        <strain evidence="3">FDAARGOS_618</strain>
    </source>
</reference>
<keyword evidence="4" id="KW-1185">Reference proteome</keyword>
<evidence type="ECO:0000313" key="2">
    <source>
        <dbReference type="EMBL" id="NRF21648.1"/>
    </source>
</evidence>
<comment type="caution">
    <text evidence="3">The sequence shown here is derived from an EMBL/GenBank/DDBJ whole genome shotgun (WGS) entry which is preliminary data.</text>
</comment>
<dbReference type="EMBL" id="JABRWM010000006">
    <property type="protein sequence ID" value="NRF23333.1"/>
    <property type="molecule type" value="Genomic_DNA"/>
</dbReference>
<feature type="compositionally biased region" description="Basic and acidic residues" evidence="1">
    <location>
        <begin position="1"/>
        <end position="14"/>
    </location>
</feature>
<feature type="region of interest" description="Disordered" evidence="1">
    <location>
        <begin position="217"/>
        <end position="286"/>
    </location>
</feature>
<evidence type="ECO:0000313" key="4">
    <source>
        <dbReference type="Proteomes" id="UP001155820"/>
    </source>
</evidence>
<gene>
    <name evidence="2" type="ORF">FOB26_21570</name>
    <name evidence="3" type="ORF">FOB26_30225</name>
</gene>
<organism evidence="3 4">
    <name type="scientific">Agrobacterium pusense</name>
    <dbReference type="NCBI Taxonomy" id="648995"/>
    <lineage>
        <taxon>Bacteria</taxon>
        <taxon>Pseudomonadati</taxon>
        <taxon>Pseudomonadota</taxon>
        <taxon>Alphaproteobacteria</taxon>
        <taxon>Hyphomicrobiales</taxon>
        <taxon>Rhizobiaceae</taxon>
        <taxon>Rhizobium/Agrobacterium group</taxon>
        <taxon>Agrobacterium</taxon>
    </lineage>
</organism>
<dbReference type="AlphaFoldDB" id="A0AA44J2A8"/>
<protein>
    <submittedName>
        <fullName evidence="3">Uncharacterized protein</fullName>
    </submittedName>
</protein>
<sequence length="286" mass="31303">MTSDNGHSHDEKLKRVATAIDRLAAGETPEQIKAGPRPEYDPTPAEKEAMAEFMELPDGLPQYIKVPDLPQMLRFQHPRQEVALAVVMKALGITDQRLYASMISQITNALSRGQEAEVAELNAAIALVAGIEPRDHLEAMLAFQMATVHVLSLRHTRSLVTSDRVDLLDLHERIVNKLMRTFTAQMEALRKHRNGGNQKVVVEHVYVGEGGQAIIGNVTHGGRGRNKTGAQSHGQEDLSVPARAAVLGHVEADKVPMPGASGTREDGLPVPRSPRRSAKGEKERRL</sequence>
<evidence type="ECO:0000256" key="1">
    <source>
        <dbReference type="SAM" id="MobiDB-lite"/>
    </source>
</evidence>
<proteinExistence type="predicted"/>